<evidence type="ECO:0000256" key="7">
    <source>
        <dbReference type="ARBA" id="ARBA00022553"/>
    </source>
</evidence>
<dbReference type="InterPro" id="IPR005841">
    <property type="entry name" value="Alpha-D-phosphohexomutase_SF"/>
</dbReference>
<keyword evidence="10" id="KW-0413">Isomerase</keyword>
<feature type="domain" description="Alpha-D-phosphohexomutase C-terminal" evidence="15">
    <location>
        <begin position="538"/>
        <end position="563"/>
    </location>
</feature>
<comment type="pathway">
    <text evidence="4">Lipid metabolism.</text>
</comment>
<dbReference type="Pfam" id="PF02880">
    <property type="entry name" value="PGM_PMM_III"/>
    <property type="match status" value="1"/>
</dbReference>
<comment type="catalytic activity">
    <reaction evidence="1">
        <text>alpha-D-glucose 1-phosphate = alpha-D-glucose 6-phosphate</text>
        <dbReference type="Rhea" id="RHEA:23536"/>
        <dbReference type="ChEBI" id="CHEBI:58225"/>
        <dbReference type="ChEBI" id="CHEBI:58601"/>
        <dbReference type="EC" id="5.4.2.2"/>
    </reaction>
</comment>
<dbReference type="CDD" id="cd05799">
    <property type="entry name" value="PGM2"/>
    <property type="match status" value="1"/>
</dbReference>
<keyword evidence="9 14" id="KW-0460">Magnesium</keyword>
<evidence type="ECO:0000256" key="6">
    <source>
        <dbReference type="ARBA" id="ARBA00012728"/>
    </source>
</evidence>
<dbReference type="InterPro" id="IPR005845">
    <property type="entry name" value="A-D-PHexomutase_a/b/a-II"/>
</dbReference>
<dbReference type="InterPro" id="IPR016066">
    <property type="entry name" value="A-D-PHexomutase_CS"/>
</dbReference>
<dbReference type="InterPro" id="IPR005843">
    <property type="entry name" value="A-D-PHexomutase_C"/>
</dbReference>
<dbReference type="InterPro" id="IPR016055">
    <property type="entry name" value="A-D-PHexomutase_a/b/a-I/II/III"/>
</dbReference>
<dbReference type="SUPFAM" id="SSF55957">
    <property type="entry name" value="Phosphoglucomutase, C-terminal domain"/>
    <property type="match status" value="1"/>
</dbReference>
<comment type="caution">
    <text evidence="19">The sequence shown here is derived from an EMBL/GenBank/DDBJ whole genome shotgun (WGS) entry which is preliminary data.</text>
</comment>
<dbReference type="Gene3D" id="3.40.120.10">
    <property type="entry name" value="Alpha-D-Glucose-1,6-Bisphosphate, subunit A, domain 3"/>
    <property type="match status" value="3"/>
</dbReference>
<comment type="cofactor">
    <cofactor evidence="2">
        <name>Mg(2+)</name>
        <dbReference type="ChEBI" id="CHEBI:18420"/>
    </cofactor>
</comment>
<dbReference type="InterPro" id="IPR036900">
    <property type="entry name" value="A-D-PHexomutase_C_sf"/>
</dbReference>
<evidence type="ECO:0000256" key="2">
    <source>
        <dbReference type="ARBA" id="ARBA00001946"/>
    </source>
</evidence>
<protein>
    <recommendedName>
        <fullName evidence="11">Phosphoglucomutase</fullName>
        <ecNumber evidence="6">5.4.2.2</ecNumber>
    </recommendedName>
    <alternativeName>
        <fullName evidence="13">Alpha-phosphoglucomutase</fullName>
    </alternativeName>
    <alternativeName>
        <fullName evidence="12">Glucose phosphomutase</fullName>
    </alternativeName>
</protein>
<proteinExistence type="inferred from homology"/>
<feature type="domain" description="Alpha-D-phosphohexomutase alpha/beta/alpha" evidence="18">
    <location>
        <begin position="324"/>
        <end position="465"/>
    </location>
</feature>
<dbReference type="Pfam" id="PF02879">
    <property type="entry name" value="PGM_PMM_II"/>
    <property type="match status" value="1"/>
</dbReference>
<name>A0A9D2DVS7_9FIRM</name>
<dbReference type="InterPro" id="IPR005844">
    <property type="entry name" value="A-D-PHexomutase_a/b/a-I"/>
</dbReference>
<sequence>MTDYCTLWKSWREDLVFDEGTRAAAAALSDEEAREAFAGELTFGTGGLRGVIGVGTNRMNVYTVGRATQGLADFIRSRTDAGSVVIAYDSRHMSAEFALDSACILAANGIHAYLFDGLRPTPELSFAVRHLGATAGIVITASHNPPKYNGYKVYWSDGGQIVPPYDRLIIEQIGRVQSYAQIRRMPRAQAEERGLLRVIGEEVDASYLAAVKANVIHADVCREMGKKLKIVYTPLHGTGNLPVRRVLAELGFEQVWVVPEQELPDGDFSTVQSPNPEDKRAFALALALAKEKDADLVLATDPDADRLGVYAKDGATGEYMPFTGNMSGLLIAEYLLSQREALGLLPADRANGALVTTIVSSNMAHAVANAYGLSVIETLTGFKYIGEQISRFEEALAANGGVPDKTKGAYVYAFGFEESYGCLVGTHARDKDAVMAVTSLCEAAAFYAKQGKTLWDVMQEMYAKYGCYCEGLESLTLEGAQGREKIDRMMHDLRAQPPAEVGSKPVLAVRDYLTGERREMSGAVSPTGLPKSNVLYFEFANDGWCCVRPSGTEPKIKFYFSVRTSHCADAARALEGMKEAFFALLEI</sequence>
<evidence type="ECO:0000256" key="12">
    <source>
        <dbReference type="ARBA" id="ARBA00041398"/>
    </source>
</evidence>
<evidence type="ECO:0000259" key="17">
    <source>
        <dbReference type="Pfam" id="PF02879"/>
    </source>
</evidence>
<dbReference type="EMBL" id="DXBS01000005">
    <property type="protein sequence ID" value="HIZ23899.1"/>
    <property type="molecule type" value="Genomic_DNA"/>
</dbReference>
<evidence type="ECO:0000313" key="19">
    <source>
        <dbReference type="EMBL" id="HIZ23899.1"/>
    </source>
</evidence>
<reference evidence="19" key="2">
    <citation type="submission" date="2021-04" db="EMBL/GenBank/DDBJ databases">
        <authorList>
            <person name="Gilroy R."/>
        </authorList>
    </citation>
    <scope>NUCLEOTIDE SEQUENCE</scope>
    <source>
        <strain evidence="19">CHK33-5263</strain>
    </source>
</reference>
<dbReference type="SUPFAM" id="SSF53738">
    <property type="entry name" value="Phosphoglucomutase, first 3 domains"/>
    <property type="match status" value="3"/>
</dbReference>
<dbReference type="InterPro" id="IPR005846">
    <property type="entry name" value="A-D-PHexomutase_a/b/a-III"/>
</dbReference>
<evidence type="ECO:0000256" key="13">
    <source>
        <dbReference type="ARBA" id="ARBA00041467"/>
    </source>
</evidence>
<comment type="pathway">
    <text evidence="3">Glycolipid metabolism; diglucosyl-diacylglycerol biosynthesis.</text>
</comment>
<accession>A0A9D2DVS7</accession>
<dbReference type="EC" id="5.4.2.2" evidence="6"/>
<evidence type="ECO:0000256" key="9">
    <source>
        <dbReference type="ARBA" id="ARBA00022842"/>
    </source>
</evidence>
<dbReference type="PROSITE" id="PS00710">
    <property type="entry name" value="PGM_PMM"/>
    <property type="match status" value="1"/>
</dbReference>
<comment type="similarity">
    <text evidence="5 14">Belongs to the phosphohexose mutase family.</text>
</comment>
<evidence type="ECO:0000256" key="1">
    <source>
        <dbReference type="ARBA" id="ARBA00000443"/>
    </source>
</evidence>
<dbReference type="GO" id="GO:0008973">
    <property type="term" value="F:phosphopentomutase activity"/>
    <property type="evidence" value="ECO:0007669"/>
    <property type="project" value="TreeGrafter"/>
</dbReference>
<dbReference type="GO" id="GO:0005975">
    <property type="term" value="P:carbohydrate metabolic process"/>
    <property type="evidence" value="ECO:0007669"/>
    <property type="project" value="InterPro"/>
</dbReference>
<dbReference type="Proteomes" id="UP000824044">
    <property type="component" value="Unassembled WGS sequence"/>
</dbReference>
<evidence type="ECO:0000256" key="8">
    <source>
        <dbReference type="ARBA" id="ARBA00022723"/>
    </source>
</evidence>
<dbReference type="Pfam" id="PF02878">
    <property type="entry name" value="PGM_PMM_I"/>
    <property type="match status" value="1"/>
</dbReference>
<dbReference type="GO" id="GO:0000287">
    <property type="term" value="F:magnesium ion binding"/>
    <property type="evidence" value="ECO:0007669"/>
    <property type="project" value="InterPro"/>
</dbReference>
<feature type="domain" description="Alpha-D-phosphohexomutase alpha/beta/alpha" evidence="17">
    <location>
        <begin position="206"/>
        <end position="314"/>
    </location>
</feature>
<dbReference type="PRINTS" id="PR00509">
    <property type="entry name" value="PGMPMM"/>
</dbReference>
<evidence type="ECO:0000259" key="16">
    <source>
        <dbReference type="Pfam" id="PF02878"/>
    </source>
</evidence>
<dbReference type="Gene3D" id="3.30.310.50">
    <property type="entry name" value="Alpha-D-phosphohexomutase, C-terminal domain"/>
    <property type="match status" value="1"/>
</dbReference>
<dbReference type="AlphaFoldDB" id="A0A9D2DVS7"/>
<keyword evidence="8 14" id="KW-0479">Metal-binding</keyword>
<dbReference type="PANTHER" id="PTHR45745">
    <property type="entry name" value="PHOSPHOMANNOMUTASE 45A"/>
    <property type="match status" value="1"/>
</dbReference>
<evidence type="ECO:0000256" key="14">
    <source>
        <dbReference type="RuleBase" id="RU004326"/>
    </source>
</evidence>
<keyword evidence="7" id="KW-0597">Phosphoprotein</keyword>
<dbReference type="Pfam" id="PF00408">
    <property type="entry name" value="PGM_PMM_IV"/>
    <property type="match status" value="1"/>
</dbReference>
<evidence type="ECO:0000313" key="20">
    <source>
        <dbReference type="Proteomes" id="UP000824044"/>
    </source>
</evidence>
<evidence type="ECO:0000256" key="5">
    <source>
        <dbReference type="ARBA" id="ARBA00010231"/>
    </source>
</evidence>
<evidence type="ECO:0000256" key="10">
    <source>
        <dbReference type="ARBA" id="ARBA00023235"/>
    </source>
</evidence>
<evidence type="ECO:0000259" key="18">
    <source>
        <dbReference type="Pfam" id="PF02880"/>
    </source>
</evidence>
<dbReference type="GO" id="GO:0006166">
    <property type="term" value="P:purine ribonucleoside salvage"/>
    <property type="evidence" value="ECO:0007669"/>
    <property type="project" value="TreeGrafter"/>
</dbReference>
<dbReference type="PANTHER" id="PTHR45745:SF1">
    <property type="entry name" value="PHOSPHOGLUCOMUTASE 2B-RELATED"/>
    <property type="match status" value="1"/>
</dbReference>
<evidence type="ECO:0000256" key="4">
    <source>
        <dbReference type="ARBA" id="ARBA00005189"/>
    </source>
</evidence>
<feature type="domain" description="Alpha-D-phosphohexomutase alpha/beta/alpha" evidence="16">
    <location>
        <begin position="42"/>
        <end position="177"/>
    </location>
</feature>
<evidence type="ECO:0000259" key="15">
    <source>
        <dbReference type="Pfam" id="PF00408"/>
    </source>
</evidence>
<reference evidence="19" key="1">
    <citation type="journal article" date="2021" name="PeerJ">
        <title>Extensive microbial diversity within the chicken gut microbiome revealed by metagenomics and culture.</title>
        <authorList>
            <person name="Gilroy R."/>
            <person name="Ravi A."/>
            <person name="Getino M."/>
            <person name="Pursley I."/>
            <person name="Horton D.L."/>
            <person name="Alikhan N.F."/>
            <person name="Baker D."/>
            <person name="Gharbi K."/>
            <person name="Hall N."/>
            <person name="Watson M."/>
            <person name="Adriaenssens E.M."/>
            <person name="Foster-Nyarko E."/>
            <person name="Jarju S."/>
            <person name="Secka A."/>
            <person name="Antonio M."/>
            <person name="Oren A."/>
            <person name="Chaudhuri R.R."/>
            <person name="La Ragione R."/>
            <person name="Hildebrand F."/>
            <person name="Pallen M.J."/>
        </authorList>
    </citation>
    <scope>NUCLEOTIDE SEQUENCE</scope>
    <source>
        <strain evidence="19">CHK33-5263</strain>
    </source>
</reference>
<evidence type="ECO:0000256" key="3">
    <source>
        <dbReference type="ARBA" id="ARBA00005164"/>
    </source>
</evidence>
<evidence type="ECO:0000256" key="11">
    <source>
        <dbReference type="ARBA" id="ARBA00039995"/>
    </source>
</evidence>
<dbReference type="GO" id="GO:0004614">
    <property type="term" value="F:phosphoglucomutase activity"/>
    <property type="evidence" value="ECO:0007669"/>
    <property type="project" value="UniProtKB-EC"/>
</dbReference>
<gene>
    <name evidence="19" type="ORF">H9812_00265</name>
</gene>
<organism evidence="19 20">
    <name type="scientific">Candidatus Gallimonas intestinigallinarum</name>
    <dbReference type="NCBI Taxonomy" id="2838604"/>
    <lineage>
        <taxon>Bacteria</taxon>
        <taxon>Bacillati</taxon>
        <taxon>Bacillota</taxon>
        <taxon>Clostridia</taxon>
        <taxon>Candidatus Gallimonas</taxon>
    </lineage>
</organism>